<evidence type="ECO:0000313" key="2">
    <source>
        <dbReference type="EnsemblFungi" id="PTTG_29364-t43_1-p1"/>
    </source>
</evidence>
<dbReference type="STRING" id="630390.A0A180G4I5"/>
<organism evidence="1">
    <name type="scientific">Puccinia triticina (isolate 1-1 / race 1 (BBBD))</name>
    <name type="common">Brown leaf rust fungus</name>
    <dbReference type="NCBI Taxonomy" id="630390"/>
    <lineage>
        <taxon>Eukaryota</taxon>
        <taxon>Fungi</taxon>
        <taxon>Dikarya</taxon>
        <taxon>Basidiomycota</taxon>
        <taxon>Pucciniomycotina</taxon>
        <taxon>Pucciniomycetes</taxon>
        <taxon>Pucciniales</taxon>
        <taxon>Pucciniaceae</taxon>
        <taxon>Puccinia</taxon>
    </lineage>
</organism>
<reference evidence="2 3" key="3">
    <citation type="journal article" date="2017" name="G3 (Bethesda)">
        <title>Comparative analysis highlights variable genome content of wheat rusts and divergence of the mating loci.</title>
        <authorList>
            <person name="Cuomo C.A."/>
            <person name="Bakkeren G."/>
            <person name="Khalil H.B."/>
            <person name="Panwar V."/>
            <person name="Joly D."/>
            <person name="Linning R."/>
            <person name="Sakthikumar S."/>
            <person name="Song X."/>
            <person name="Adiconis X."/>
            <person name="Fan L."/>
            <person name="Goldberg J.M."/>
            <person name="Levin J.Z."/>
            <person name="Young S."/>
            <person name="Zeng Q."/>
            <person name="Anikster Y."/>
            <person name="Bruce M."/>
            <person name="Wang M."/>
            <person name="Yin C."/>
            <person name="McCallum B."/>
            <person name="Szabo L.J."/>
            <person name="Hulbert S."/>
            <person name="Chen X."/>
            <person name="Fellers J.P."/>
        </authorList>
    </citation>
    <scope>NUCLEOTIDE SEQUENCE</scope>
    <source>
        <strain evidence="2">isolate 1-1 / race 1 (BBBD)</strain>
        <strain evidence="3">Isolate 1-1 / race 1 (BBBD)</strain>
    </source>
</reference>
<reference evidence="2" key="4">
    <citation type="submission" date="2025-05" db="UniProtKB">
        <authorList>
            <consortium name="EnsemblFungi"/>
        </authorList>
    </citation>
    <scope>IDENTIFICATION</scope>
    <source>
        <strain evidence="2">isolate 1-1 / race 1 (BBBD)</strain>
    </source>
</reference>
<proteinExistence type="predicted"/>
<dbReference type="EnsemblFungi" id="PTTG_29364-t43_1">
    <property type="protein sequence ID" value="PTTG_29364-t43_1-p1"/>
    <property type="gene ID" value="PTTG_29364"/>
</dbReference>
<reference evidence="1" key="1">
    <citation type="submission" date="2009-11" db="EMBL/GenBank/DDBJ databases">
        <authorList>
            <consortium name="The Broad Institute Genome Sequencing Platform"/>
            <person name="Ward D."/>
            <person name="Feldgarden M."/>
            <person name="Earl A."/>
            <person name="Young S.K."/>
            <person name="Zeng Q."/>
            <person name="Koehrsen M."/>
            <person name="Alvarado L."/>
            <person name="Berlin A."/>
            <person name="Bochicchio J."/>
            <person name="Borenstein D."/>
            <person name="Chapman S.B."/>
            <person name="Chen Z."/>
            <person name="Engels R."/>
            <person name="Freedman E."/>
            <person name="Gellesch M."/>
            <person name="Goldberg J."/>
            <person name="Griggs A."/>
            <person name="Gujja S."/>
            <person name="Heilman E."/>
            <person name="Heiman D."/>
            <person name="Hepburn T."/>
            <person name="Howarth C."/>
            <person name="Jen D."/>
            <person name="Larson L."/>
            <person name="Lewis B."/>
            <person name="Mehta T."/>
            <person name="Park D."/>
            <person name="Pearson M."/>
            <person name="Roberts A."/>
            <person name="Saif S."/>
            <person name="Shea T."/>
            <person name="Shenoy N."/>
            <person name="Sisk P."/>
            <person name="Stolte C."/>
            <person name="Sykes S."/>
            <person name="Thomson T."/>
            <person name="Walk T."/>
            <person name="White J."/>
            <person name="Yandava C."/>
            <person name="Izard J."/>
            <person name="Baranova O.V."/>
            <person name="Blanton J.M."/>
            <person name="Tanner A.C."/>
            <person name="Dewhirst F.E."/>
            <person name="Haas B."/>
            <person name="Nusbaum C."/>
            <person name="Birren B."/>
        </authorList>
    </citation>
    <scope>NUCLEOTIDE SEQUENCE [LARGE SCALE GENOMIC DNA]</scope>
    <source>
        <strain evidence="1">1-1 BBBD Race 1</strain>
    </source>
</reference>
<name>A0A180G4I5_PUCT1</name>
<dbReference type="EMBL" id="ADAS02000338">
    <property type="protein sequence ID" value="OAV87605.1"/>
    <property type="molecule type" value="Genomic_DNA"/>
</dbReference>
<reference evidence="1" key="2">
    <citation type="submission" date="2016-05" db="EMBL/GenBank/DDBJ databases">
        <title>Comparative analysis highlights variable genome content of wheat rusts and divergence of the mating loci.</title>
        <authorList>
            <person name="Cuomo C.A."/>
            <person name="Bakkeren G."/>
            <person name="Szabo L."/>
            <person name="Khalil H."/>
            <person name="Joly D."/>
            <person name="Goldberg J."/>
            <person name="Young S."/>
            <person name="Zeng Q."/>
            <person name="Fellers J."/>
        </authorList>
    </citation>
    <scope>NUCLEOTIDE SEQUENCE [LARGE SCALE GENOMIC DNA]</scope>
    <source>
        <strain evidence="1">1-1 BBBD Race 1</strain>
    </source>
</reference>
<protein>
    <submittedName>
        <fullName evidence="1 2">Uncharacterized protein</fullName>
    </submittedName>
</protein>
<evidence type="ECO:0000313" key="3">
    <source>
        <dbReference type="Proteomes" id="UP000005240"/>
    </source>
</evidence>
<gene>
    <name evidence="1" type="ORF">PTTG_29364</name>
</gene>
<accession>A0A180G4I5</accession>
<evidence type="ECO:0000313" key="1">
    <source>
        <dbReference type="EMBL" id="OAV87605.1"/>
    </source>
</evidence>
<dbReference type="VEuPathDB" id="FungiDB:PTTG_29364"/>
<dbReference type="AlphaFoldDB" id="A0A180G4I5"/>
<dbReference type="OrthoDB" id="2513234at2759"/>
<sequence>MMLQDSIAQGSALQQEFNYRVDQELAARRQIPLLFIEMIGLLNNCQEKVRGRETAHCGSVPPSTFEAEPNPTPSHLIGTCPVTPETAQKPTLANHPAQNRLQTPQYQAYYPILAPPVAGYGFQQFYQPMVHTGYQPQPAAREASAEIPPDGPQMYVMQPAPQLFAMPQDASQGVNGSGRPETEPRPVGFWVGFGHILKEIDKTQTRPNLTCKIVGSGLGSLFPNWVSLRPDYDASNSQVGGFWRLRGRVDPRPEPTQHGPDV</sequence>
<dbReference type="Proteomes" id="UP000005240">
    <property type="component" value="Unassembled WGS sequence"/>
</dbReference>
<keyword evidence="3" id="KW-1185">Reference proteome</keyword>